<accession>A0A8I6RSK0</accession>
<evidence type="ECO:0000313" key="2">
    <source>
        <dbReference type="EnsemblMetazoa" id="XP_014249363.1"/>
    </source>
</evidence>
<dbReference type="AlphaFoldDB" id="A0A8I6RSK0"/>
<protein>
    <submittedName>
        <fullName evidence="2">Uncharacterized protein</fullName>
    </submittedName>
</protein>
<keyword evidence="3" id="KW-1185">Reference proteome</keyword>
<name>A0A8I6RSK0_CIMLE</name>
<sequence length="187" mass="21913">MHIVENGLFHNEKERAAKYLERATKKTDPLKTLEVLHNKLPTIRFSSEITDTSNTLSEKLKAELQAEEKQKYGDEWVGKMKTIRILSEGEDSSDDDSSMKVQWHTSYFENDDTYDDDCDSIDDDDDDDDDEDDVEDPWNKIQTMMMEKENVAQVNHEKVRVPTMQLYYDGIWNEPLVWFQPHASSQK</sequence>
<evidence type="ECO:0000256" key="1">
    <source>
        <dbReference type="SAM" id="MobiDB-lite"/>
    </source>
</evidence>
<feature type="region of interest" description="Disordered" evidence="1">
    <location>
        <begin position="111"/>
        <end position="136"/>
    </location>
</feature>
<dbReference type="GeneID" id="106666591"/>
<dbReference type="RefSeq" id="XP_014249363.1">
    <property type="nucleotide sequence ID" value="XM_014393877.2"/>
</dbReference>
<dbReference type="Proteomes" id="UP000494040">
    <property type="component" value="Unassembled WGS sequence"/>
</dbReference>
<proteinExistence type="predicted"/>
<organism evidence="2 3">
    <name type="scientific">Cimex lectularius</name>
    <name type="common">Bed bug</name>
    <name type="synonym">Acanthia lectularia</name>
    <dbReference type="NCBI Taxonomy" id="79782"/>
    <lineage>
        <taxon>Eukaryota</taxon>
        <taxon>Metazoa</taxon>
        <taxon>Ecdysozoa</taxon>
        <taxon>Arthropoda</taxon>
        <taxon>Hexapoda</taxon>
        <taxon>Insecta</taxon>
        <taxon>Pterygota</taxon>
        <taxon>Neoptera</taxon>
        <taxon>Paraneoptera</taxon>
        <taxon>Hemiptera</taxon>
        <taxon>Heteroptera</taxon>
        <taxon>Panheteroptera</taxon>
        <taxon>Cimicomorpha</taxon>
        <taxon>Cimicidae</taxon>
        <taxon>Cimex</taxon>
    </lineage>
</organism>
<dbReference type="EnsemblMetazoa" id="XM_014393877.2">
    <property type="protein sequence ID" value="XP_014249363.1"/>
    <property type="gene ID" value="LOC106666591"/>
</dbReference>
<dbReference type="KEGG" id="clec:106666591"/>
<reference evidence="2" key="1">
    <citation type="submission" date="2022-01" db="UniProtKB">
        <authorList>
            <consortium name="EnsemblMetazoa"/>
        </authorList>
    </citation>
    <scope>IDENTIFICATION</scope>
</reference>
<evidence type="ECO:0000313" key="3">
    <source>
        <dbReference type="Proteomes" id="UP000494040"/>
    </source>
</evidence>